<sequence length="103" mass="11889">MIIKQLRIEEKLQLGMKFNVGVEGPSRGYILEVFDAHFNLPYLGPIGANGLANPRDFLTPVALYEDREVETYTIVKKFQGKLFAAHQVYITVSQRERERENNF</sequence>
<evidence type="ECO:0000256" key="3">
    <source>
        <dbReference type="ARBA" id="ARBA00018757"/>
    </source>
</evidence>
<dbReference type="PANTHER" id="PTHR11056">
    <property type="entry name" value="HOMOGENTISATE 1,2-DIOXYGENASE"/>
    <property type="match status" value="1"/>
</dbReference>
<dbReference type="EMBL" id="BMAW01104274">
    <property type="protein sequence ID" value="GFT13532.1"/>
    <property type="molecule type" value="Genomic_DNA"/>
</dbReference>
<dbReference type="EMBL" id="BMAW01091162">
    <property type="protein sequence ID" value="GFS48274.1"/>
    <property type="molecule type" value="Genomic_DNA"/>
</dbReference>
<gene>
    <name evidence="12" type="primary">hgd</name>
    <name evidence="13" type="ORF">NPIL_156611</name>
    <name evidence="12" type="ORF">NPIL_260061</name>
</gene>
<proteinExistence type="predicted"/>
<name>A0A8X6MFN8_NEPPI</name>
<evidence type="ECO:0000256" key="6">
    <source>
        <dbReference type="ARBA" id="ARBA00023002"/>
    </source>
</evidence>
<evidence type="ECO:0000313" key="14">
    <source>
        <dbReference type="Proteomes" id="UP000887013"/>
    </source>
</evidence>
<keyword evidence="5" id="KW-0223">Dioxygenase</keyword>
<evidence type="ECO:0000313" key="13">
    <source>
        <dbReference type="EMBL" id="GFT13532.1"/>
    </source>
</evidence>
<dbReference type="InterPro" id="IPR005708">
    <property type="entry name" value="Homogentis_dOase"/>
</dbReference>
<evidence type="ECO:0000256" key="1">
    <source>
        <dbReference type="ARBA" id="ARBA00004704"/>
    </source>
</evidence>
<dbReference type="GO" id="GO:0046872">
    <property type="term" value="F:metal ion binding"/>
    <property type="evidence" value="ECO:0007669"/>
    <property type="project" value="UniProtKB-KW"/>
</dbReference>
<dbReference type="Proteomes" id="UP000887013">
    <property type="component" value="Unassembled WGS sequence"/>
</dbReference>
<dbReference type="EC" id="1.13.11.5" evidence="2"/>
<reference evidence="12" key="1">
    <citation type="submission" date="2020-08" db="EMBL/GenBank/DDBJ databases">
        <title>Multicomponent nature underlies the extraordinary mechanical properties of spider dragline silk.</title>
        <authorList>
            <person name="Kono N."/>
            <person name="Nakamura H."/>
            <person name="Mori M."/>
            <person name="Yoshida Y."/>
            <person name="Ohtoshi R."/>
            <person name="Malay A.D."/>
            <person name="Moran D.A.P."/>
            <person name="Tomita M."/>
            <person name="Numata K."/>
            <person name="Arakawa K."/>
        </authorList>
    </citation>
    <scope>NUCLEOTIDE SEQUENCE</scope>
</reference>
<comment type="caution">
    <text evidence="12">The sequence shown here is derived from an EMBL/GenBank/DDBJ whole genome shotgun (WGS) entry which is preliminary data.</text>
</comment>
<comment type="pathway">
    <text evidence="1">Amino-acid degradation; L-phenylalanine degradation; acetoacetate and fumarate from L-phenylalanine: step 4/6.</text>
</comment>
<dbReference type="SUPFAM" id="SSF51182">
    <property type="entry name" value="RmlC-like cupins"/>
    <property type="match status" value="1"/>
</dbReference>
<dbReference type="Pfam" id="PF20510">
    <property type="entry name" value="HgmA_N"/>
    <property type="match status" value="1"/>
</dbReference>
<dbReference type="InterPro" id="IPR046452">
    <property type="entry name" value="HgmA_N"/>
</dbReference>
<dbReference type="GO" id="GO:0006559">
    <property type="term" value="P:L-phenylalanine catabolic process"/>
    <property type="evidence" value="ECO:0007669"/>
    <property type="project" value="InterPro"/>
</dbReference>
<keyword evidence="4" id="KW-0479">Metal-binding</keyword>
<organism evidence="12 14">
    <name type="scientific">Nephila pilipes</name>
    <name type="common">Giant wood spider</name>
    <name type="synonym">Nephila maculata</name>
    <dbReference type="NCBI Taxonomy" id="299642"/>
    <lineage>
        <taxon>Eukaryota</taxon>
        <taxon>Metazoa</taxon>
        <taxon>Ecdysozoa</taxon>
        <taxon>Arthropoda</taxon>
        <taxon>Chelicerata</taxon>
        <taxon>Arachnida</taxon>
        <taxon>Araneae</taxon>
        <taxon>Araneomorphae</taxon>
        <taxon>Entelegynae</taxon>
        <taxon>Araneoidea</taxon>
        <taxon>Nephilidae</taxon>
        <taxon>Nephila</taxon>
    </lineage>
</organism>
<accession>A0A8X6MFN8</accession>
<evidence type="ECO:0000259" key="11">
    <source>
        <dbReference type="Pfam" id="PF20510"/>
    </source>
</evidence>
<dbReference type="PANTHER" id="PTHR11056:SF0">
    <property type="entry name" value="HOMOGENTISATE 1,2-DIOXYGENASE"/>
    <property type="match status" value="1"/>
</dbReference>
<dbReference type="GO" id="GO:0004411">
    <property type="term" value="F:homogentisate 1,2-dioxygenase activity"/>
    <property type="evidence" value="ECO:0007669"/>
    <property type="project" value="UniProtKB-EC"/>
</dbReference>
<evidence type="ECO:0000256" key="8">
    <source>
        <dbReference type="ARBA" id="ARBA00030235"/>
    </source>
</evidence>
<keyword evidence="14" id="KW-1185">Reference proteome</keyword>
<dbReference type="OrthoDB" id="1689029at2759"/>
<feature type="domain" description="Homogentisate 1,2-dioxygenase N-terminal" evidence="11">
    <location>
        <begin position="13"/>
        <end position="89"/>
    </location>
</feature>
<keyword evidence="6" id="KW-0560">Oxidoreductase</keyword>
<evidence type="ECO:0000256" key="5">
    <source>
        <dbReference type="ARBA" id="ARBA00022964"/>
    </source>
</evidence>
<evidence type="ECO:0000256" key="10">
    <source>
        <dbReference type="ARBA" id="ARBA00033225"/>
    </source>
</evidence>
<dbReference type="AlphaFoldDB" id="A0A8X6MFN8"/>
<evidence type="ECO:0000256" key="4">
    <source>
        <dbReference type="ARBA" id="ARBA00022723"/>
    </source>
</evidence>
<keyword evidence="7" id="KW-0408">Iron</keyword>
<dbReference type="GO" id="GO:0005737">
    <property type="term" value="C:cytoplasm"/>
    <property type="evidence" value="ECO:0007669"/>
    <property type="project" value="TreeGrafter"/>
</dbReference>
<dbReference type="InterPro" id="IPR011051">
    <property type="entry name" value="RmlC_Cupin_sf"/>
</dbReference>
<evidence type="ECO:0000256" key="7">
    <source>
        <dbReference type="ARBA" id="ARBA00023004"/>
    </source>
</evidence>
<evidence type="ECO:0000256" key="9">
    <source>
        <dbReference type="ARBA" id="ARBA00030437"/>
    </source>
</evidence>
<evidence type="ECO:0000256" key="2">
    <source>
        <dbReference type="ARBA" id="ARBA00013127"/>
    </source>
</evidence>
<dbReference type="GO" id="GO:0006570">
    <property type="term" value="P:tyrosine metabolic process"/>
    <property type="evidence" value="ECO:0007669"/>
    <property type="project" value="InterPro"/>
</dbReference>
<evidence type="ECO:0000313" key="12">
    <source>
        <dbReference type="EMBL" id="GFS48274.1"/>
    </source>
</evidence>
<protein>
    <recommendedName>
        <fullName evidence="3">Homogentisate 1,2-dioxygenase</fullName>
        <ecNumber evidence="2">1.13.11.5</ecNumber>
    </recommendedName>
    <alternativeName>
        <fullName evidence="8">Homogentisate oxygenase</fullName>
    </alternativeName>
    <alternativeName>
        <fullName evidence="9">Homogentisic acid oxidase</fullName>
    </alternativeName>
    <alternativeName>
        <fullName evidence="10">Homogentisicase</fullName>
    </alternativeName>
</protein>